<dbReference type="EMBL" id="MNUE01000077">
    <property type="protein sequence ID" value="OJD29589.1"/>
    <property type="molecule type" value="Genomic_DNA"/>
</dbReference>
<keyword evidence="2" id="KW-0812">Transmembrane</keyword>
<keyword evidence="3" id="KW-0732">Signal</keyword>
<feature type="region of interest" description="Disordered" evidence="1">
    <location>
        <begin position="225"/>
        <end position="296"/>
    </location>
</feature>
<feature type="signal peptide" evidence="3">
    <location>
        <begin position="1"/>
        <end position="25"/>
    </location>
</feature>
<feature type="compositionally biased region" description="Basic and acidic residues" evidence="1">
    <location>
        <begin position="243"/>
        <end position="276"/>
    </location>
</feature>
<evidence type="ECO:0000256" key="2">
    <source>
        <dbReference type="SAM" id="Phobius"/>
    </source>
</evidence>
<evidence type="ECO:0000313" key="4">
    <source>
        <dbReference type="EMBL" id="OJD29589.1"/>
    </source>
</evidence>
<name>A0A1J9RPV6_9PEZI</name>
<evidence type="ECO:0000256" key="3">
    <source>
        <dbReference type="SAM" id="SignalP"/>
    </source>
</evidence>
<sequence>MRAARPSSRHGLPLFALLHAWLALGSDLGQVPLCYYPDGTVATNDYACRLDTAESFCCTTNVSCLDNKICDVLNPTQYRFNRGTCTDKTWTSAACPQFCQAKVPDYGCGIIRCPDAAGKVCCDTDHKDATATCCQDPSNLFDLGGAWDSFRIIDTSAASSTKSLSSSTSTSAIATGFETPAPANGDGGEGGAALSAGAIAGIAVGGVAGLGGLGALALWWMRSKKKGRKPEDHPAAAELDGMGMRHEMKAGNARHELGGREAPQELCSGDERHEMEGSSPLDRNLVDPQEQGKASW</sequence>
<dbReference type="AlphaFoldDB" id="A0A1J9RPV6"/>
<evidence type="ECO:0000256" key="1">
    <source>
        <dbReference type="SAM" id="MobiDB-lite"/>
    </source>
</evidence>
<protein>
    <submittedName>
        <fullName evidence="4">Uncharacterized protein</fullName>
    </submittedName>
</protein>
<dbReference type="OrthoDB" id="5215637at2759"/>
<keyword evidence="2" id="KW-1133">Transmembrane helix</keyword>
<keyword evidence="2" id="KW-0472">Membrane</keyword>
<proteinExistence type="predicted"/>
<gene>
    <name evidence="4" type="ORF">BKCO1_7700036</name>
</gene>
<feature type="chain" id="PRO_5012656392" evidence="3">
    <location>
        <begin position="26"/>
        <end position="296"/>
    </location>
</feature>
<feature type="transmembrane region" description="Helical" evidence="2">
    <location>
        <begin position="198"/>
        <end position="220"/>
    </location>
</feature>
<reference evidence="4 5" key="1">
    <citation type="submission" date="2016-10" db="EMBL/GenBank/DDBJ databases">
        <title>Proteomics and genomics reveal pathogen-plant mechanisms compatible with a hemibiotrophic lifestyle of Diplodia corticola.</title>
        <authorList>
            <person name="Fernandes I."/>
            <person name="De Jonge R."/>
            <person name="Van De Peer Y."/>
            <person name="Devreese B."/>
            <person name="Alves A."/>
            <person name="Esteves A.C."/>
        </authorList>
    </citation>
    <scope>NUCLEOTIDE SEQUENCE [LARGE SCALE GENOMIC DNA]</scope>
    <source>
        <strain evidence="4 5">CBS 112549</strain>
    </source>
</reference>
<accession>A0A1J9RPV6</accession>
<comment type="caution">
    <text evidence="4">The sequence shown here is derived from an EMBL/GenBank/DDBJ whole genome shotgun (WGS) entry which is preliminary data.</text>
</comment>
<dbReference type="STRING" id="236234.A0A1J9RPV6"/>
<keyword evidence="5" id="KW-1185">Reference proteome</keyword>
<dbReference type="Proteomes" id="UP000183809">
    <property type="component" value="Unassembled WGS sequence"/>
</dbReference>
<evidence type="ECO:0000313" key="5">
    <source>
        <dbReference type="Proteomes" id="UP000183809"/>
    </source>
</evidence>
<dbReference type="RefSeq" id="XP_020125849.1">
    <property type="nucleotide sequence ID" value="XM_020279048.1"/>
</dbReference>
<dbReference type="GeneID" id="31019310"/>
<organism evidence="4 5">
    <name type="scientific">Diplodia corticola</name>
    <dbReference type="NCBI Taxonomy" id="236234"/>
    <lineage>
        <taxon>Eukaryota</taxon>
        <taxon>Fungi</taxon>
        <taxon>Dikarya</taxon>
        <taxon>Ascomycota</taxon>
        <taxon>Pezizomycotina</taxon>
        <taxon>Dothideomycetes</taxon>
        <taxon>Dothideomycetes incertae sedis</taxon>
        <taxon>Botryosphaeriales</taxon>
        <taxon>Botryosphaeriaceae</taxon>
        <taxon>Diplodia</taxon>
    </lineage>
</organism>